<dbReference type="AlphaFoldDB" id="A0A811Z4I8"/>
<protein>
    <submittedName>
        <fullName evidence="2">(raccoon dog) hypothetical protein</fullName>
    </submittedName>
</protein>
<dbReference type="Proteomes" id="UP000645828">
    <property type="component" value="Unassembled WGS sequence"/>
</dbReference>
<evidence type="ECO:0000313" key="3">
    <source>
        <dbReference type="Proteomes" id="UP000645828"/>
    </source>
</evidence>
<accession>A0A811Z4I8</accession>
<dbReference type="EMBL" id="CAJHUB010000758">
    <property type="protein sequence ID" value="CAD7684637.1"/>
    <property type="molecule type" value="Genomic_DNA"/>
</dbReference>
<evidence type="ECO:0000313" key="2">
    <source>
        <dbReference type="EMBL" id="CAD7684637.1"/>
    </source>
</evidence>
<feature type="region of interest" description="Disordered" evidence="1">
    <location>
        <begin position="1"/>
        <end position="36"/>
    </location>
</feature>
<sequence length="68" mass="7494">MMSTGSVSVHAETGKKEEEGGGGGGEDQFPKSHPGILRKRSLKVSMTYRNMIKYSLVNKFKQLTFLST</sequence>
<proteinExistence type="predicted"/>
<name>A0A811Z4I8_NYCPR</name>
<comment type="caution">
    <text evidence="2">The sequence shown here is derived from an EMBL/GenBank/DDBJ whole genome shotgun (WGS) entry which is preliminary data.</text>
</comment>
<keyword evidence="3" id="KW-1185">Reference proteome</keyword>
<gene>
    <name evidence="2" type="ORF">NYPRO_LOCUS17430</name>
</gene>
<evidence type="ECO:0000256" key="1">
    <source>
        <dbReference type="SAM" id="MobiDB-lite"/>
    </source>
</evidence>
<reference evidence="2" key="1">
    <citation type="submission" date="2020-12" db="EMBL/GenBank/DDBJ databases">
        <authorList>
            <consortium name="Molecular Ecology Group"/>
        </authorList>
    </citation>
    <scope>NUCLEOTIDE SEQUENCE</scope>
    <source>
        <strain evidence="2">TBG_1078</strain>
    </source>
</reference>
<organism evidence="2 3">
    <name type="scientific">Nyctereutes procyonoides</name>
    <name type="common">Raccoon dog</name>
    <name type="synonym">Canis procyonoides</name>
    <dbReference type="NCBI Taxonomy" id="34880"/>
    <lineage>
        <taxon>Eukaryota</taxon>
        <taxon>Metazoa</taxon>
        <taxon>Chordata</taxon>
        <taxon>Craniata</taxon>
        <taxon>Vertebrata</taxon>
        <taxon>Euteleostomi</taxon>
        <taxon>Mammalia</taxon>
        <taxon>Eutheria</taxon>
        <taxon>Laurasiatheria</taxon>
        <taxon>Carnivora</taxon>
        <taxon>Caniformia</taxon>
        <taxon>Canidae</taxon>
        <taxon>Nyctereutes</taxon>
    </lineage>
</organism>